<feature type="transmembrane region" description="Helical" evidence="1">
    <location>
        <begin position="175"/>
        <end position="199"/>
    </location>
</feature>
<protein>
    <recommendedName>
        <fullName evidence="4">Transmembrane protein</fullName>
    </recommendedName>
</protein>
<keyword evidence="3" id="KW-1185">Reference proteome</keyword>
<dbReference type="Proteomes" id="UP000688137">
    <property type="component" value="Unassembled WGS sequence"/>
</dbReference>
<evidence type="ECO:0000313" key="2">
    <source>
        <dbReference type="EMBL" id="CAD8081017.1"/>
    </source>
</evidence>
<evidence type="ECO:0000313" key="3">
    <source>
        <dbReference type="Proteomes" id="UP000688137"/>
    </source>
</evidence>
<keyword evidence="1" id="KW-1133">Transmembrane helix</keyword>
<feature type="transmembrane region" description="Helical" evidence="1">
    <location>
        <begin position="258"/>
        <end position="276"/>
    </location>
</feature>
<proteinExistence type="predicted"/>
<evidence type="ECO:0000256" key="1">
    <source>
        <dbReference type="SAM" id="Phobius"/>
    </source>
</evidence>
<accession>A0A8S1MJV3</accession>
<evidence type="ECO:0008006" key="4">
    <source>
        <dbReference type="Google" id="ProtNLM"/>
    </source>
</evidence>
<dbReference type="EMBL" id="CAJJDM010000067">
    <property type="protein sequence ID" value="CAD8081017.1"/>
    <property type="molecule type" value="Genomic_DNA"/>
</dbReference>
<sequence length="410" mass="48599">MIYLQKVPKAFILKLLQQDSVKIIPSTYLKKTKIVKFSFQFSDFLVTYQSRIILIQKQEVQIMSLNFTNKFTINQQYINQHFKNIEFIPTQIVINTQILSSFLLINNVKPVIIVSIDKNNLPIPISLFSADISIKYINLVNQQLILSYFCNNNQKICFQVWMLTIYPNSILQTDYIVQIIIIIYWYHLITCFSILLLAITHYHHQFNVIGHFMTTITDKTTLINLQYFTIIVFIYFQKIQLFKFFSKNDDQIFSNSTHYLQIIYNYTITFIINQNVKFRFQKKNQIYITPNNSVTLYLNFKMLQPQIFKTVLTKENLNFQENNYTYPKSLILNRQIDYCGSTIDNETYMLNELCSLSYSAPNSSNIPNSQITIQSFQQKINFLPFRIINPLQFSMTTQHKLQIISIRIQI</sequence>
<keyword evidence="1" id="KW-0472">Membrane</keyword>
<dbReference type="AlphaFoldDB" id="A0A8S1MJV3"/>
<keyword evidence="1" id="KW-0812">Transmembrane</keyword>
<gene>
    <name evidence="2" type="ORF">PPRIM_AZ9-3.1.T0650007</name>
</gene>
<feature type="transmembrane region" description="Helical" evidence="1">
    <location>
        <begin position="220"/>
        <end position="238"/>
    </location>
</feature>
<organism evidence="2 3">
    <name type="scientific">Paramecium primaurelia</name>
    <dbReference type="NCBI Taxonomy" id="5886"/>
    <lineage>
        <taxon>Eukaryota</taxon>
        <taxon>Sar</taxon>
        <taxon>Alveolata</taxon>
        <taxon>Ciliophora</taxon>
        <taxon>Intramacronucleata</taxon>
        <taxon>Oligohymenophorea</taxon>
        <taxon>Peniculida</taxon>
        <taxon>Parameciidae</taxon>
        <taxon>Paramecium</taxon>
    </lineage>
</organism>
<name>A0A8S1MJV3_PARPR</name>
<reference evidence="2" key="1">
    <citation type="submission" date="2021-01" db="EMBL/GenBank/DDBJ databases">
        <authorList>
            <consortium name="Genoscope - CEA"/>
            <person name="William W."/>
        </authorList>
    </citation>
    <scope>NUCLEOTIDE SEQUENCE</scope>
</reference>
<comment type="caution">
    <text evidence="2">The sequence shown here is derived from an EMBL/GenBank/DDBJ whole genome shotgun (WGS) entry which is preliminary data.</text>
</comment>